<gene>
    <name evidence="1" type="ORF">HINF_LOCUS34418</name>
    <name evidence="2" type="ORF">HINF_LOCUS44177</name>
</gene>
<evidence type="ECO:0000313" key="1">
    <source>
        <dbReference type="EMBL" id="CAI9946773.1"/>
    </source>
</evidence>
<dbReference type="Proteomes" id="UP001642409">
    <property type="component" value="Unassembled WGS sequence"/>
</dbReference>
<reference evidence="2 3" key="2">
    <citation type="submission" date="2024-07" db="EMBL/GenBank/DDBJ databases">
        <authorList>
            <person name="Akdeniz Z."/>
        </authorList>
    </citation>
    <scope>NUCLEOTIDE SEQUENCE [LARGE SCALE GENOMIC DNA]</scope>
</reference>
<proteinExistence type="predicted"/>
<comment type="caution">
    <text evidence="1">The sequence shown here is derived from an EMBL/GenBank/DDBJ whole genome shotgun (WGS) entry which is preliminary data.</text>
</comment>
<dbReference type="SUPFAM" id="SSF52058">
    <property type="entry name" value="L domain-like"/>
    <property type="match status" value="1"/>
</dbReference>
<dbReference type="Gene3D" id="3.80.10.10">
    <property type="entry name" value="Ribonuclease Inhibitor"/>
    <property type="match status" value="1"/>
</dbReference>
<sequence>METILWSSAENMDQLMSKEFRGKECILIENVIHTKLDYVPLAVKYLTIRSCNLLSLKGMHLPNLEYLDVSNNPLYSLCEISTTKLVTLIISNTSVADIAPVAAIKTLKHFRAENCFIVNFLPLIQHFNFTVQWLSAQFVPDQKHFQMLLNPKEDENEAEKIMSALLEFKNESDYTVKMILRYANVVENGELKVENDEEITNFRFTDYINAFKAMFDKCCNIGFENTPKKLKELSITNSHLTSVEGVQNMTELELVNFNSNDLLQLWEVELLFLVYYVSNYILKYFATSNADDKFQQIISSWRLFMNYSLTQEGQKYDFDRIRPQSTIQSRYLIFQKGKIEITTCNKGRQ</sequence>
<organism evidence="1">
    <name type="scientific">Hexamita inflata</name>
    <dbReference type="NCBI Taxonomy" id="28002"/>
    <lineage>
        <taxon>Eukaryota</taxon>
        <taxon>Metamonada</taxon>
        <taxon>Diplomonadida</taxon>
        <taxon>Hexamitidae</taxon>
        <taxon>Hexamitinae</taxon>
        <taxon>Hexamita</taxon>
    </lineage>
</organism>
<dbReference type="EMBL" id="CATOUU010000764">
    <property type="protein sequence ID" value="CAI9946773.1"/>
    <property type="molecule type" value="Genomic_DNA"/>
</dbReference>
<dbReference type="AlphaFoldDB" id="A0AA86PZH2"/>
<reference evidence="1" key="1">
    <citation type="submission" date="2023-06" db="EMBL/GenBank/DDBJ databases">
        <authorList>
            <person name="Kurt Z."/>
        </authorList>
    </citation>
    <scope>NUCLEOTIDE SEQUENCE</scope>
</reference>
<evidence type="ECO:0000313" key="3">
    <source>
        <dbReference type="Proteomes" id="UP001642409"/>
    </source>
</evidence>
<dbReference type="PROSITE" id="PS51450">
    <property type="entry name" value="LRR"/>
    <property type="match status" value="1"/>
</dbReference>
<name>A0AA86PZH2_9EUKA</name>
<dbReference type="EMBL" id="CAXDID020000186">
    <property type="protein sequence ID" value="CAL6051034.1"/>
    <property type="molecule type" value="Genomic_DNA"/>
</dbReference>
<protein>
    <submittedName>
        <fullName evidence="1">Leucine-rich repeat domain superfamily</fullName>
    </submittedName>
    <submittedName>
        <fullName evidence="2">Leucine-rich_repeat domain superfamily</fullName>
    </submittedName>
</protein>
<accession>A0AA86PZH2</accession>
<keyword evidence="3" id="KW-1185">Reference proteome</keyword>
<evidence type="ECO:0000313" key="2">
    <source>
        <dbReference type="EMBL" id="CAL6051034.1"/>
    </source>
</evidence>
<dbReference type="InterPro" id="IPR032675">
    <property type="entry name" value="LRR_dom_sf"/>
</dbReference>
<dbReference type="InterPro" id="IPR001611">
    <property type="entry name" value="Leu-rich_rpt"/>
</dbReference>